<dbReference type="SUPFAM" id="SSF53850">
    <property type="entry name" value="Periplasmic binding protein-like II"/>
    <property type="match status" value="1"/>
</dbReference>
<dbReference type="GO" id="GO:0003677">
    <property type="term" value="F:DNA binding"/>
    <property type="evidence" value="ECO:0007669"/>
    <property type="project" value="UniProtKB-KW"/>
</dbReference>
<sequence>MDFKQFRYFVAVADELHMGRAAEKIGVAQPALSQQIKLLEHQLKTPLFYREKRGIRLTEAGEEFLAHARAALKQANMAMERGRRAGAGEVGRLKFGYVPSVVYCPVFRRILMDFRKTHPDVDVSFFAAHPNDLVRDLEQDLIDVAIVRAPLLRMSSELTVEAVSSERLVVAMPHTHRLANMGVIAPEALANEDITTTLDLDGIGLAGILSTMFGEAGIPVKISRRTAVASEMTALVACGFGIAVVPASLGKTPHEGVVVRPLDSEVETSIVLIRRTNEKRAVPRAFLESHRRIVAEASLEKADAGKRNPPLVA</sequence>
<dbReference type="FunFam" id="1.10.10.10:FF:000001">
    <property type="entry name" value="LysR family transcriptional regulator"/>
    <property type="match status" value="1"/>
</dbReference>
<proteinExistence type="inferred from homology"/>
<evidence type="ECO:0000256" key="2">
    <source>
        <dbReference type="ARBA" id="ARBA00009437"/>
    </source>
</evidence>
<dbReference type="Gene3D" id="1.10.10.10">
    <property type="entry name" value="Winged helix-like DNA-binding domain superfamily/Winged helix DNA-binding domain"/>
    <property type="match status" value="1"/>
</dbReference>
<evidence type="ECO:0000256" key="3">
    <source>
        <dbReference type="ARBA" id="ARBA00023015"/>
    </source>
</evidence>
<gene>
    <name evidence="7" type="primary">hcaR_1</name>
    <name evidence="7" type="ORF">GJW-30_1_00352</name>
</gene>
<protein>
    <submittedName>
        <fullName evidence="7">Hca operon transcriptional activator</fullName>
    </submittedName>
</protein>
<dbReference type="PANTHER" id="PTHR30346">
    <property type="entry name" value="TRANSCRIPTIONAL DUAL REGULATOR HCAR-RELATED"/>
    <property type="match status" value="1"/>
</dbReference>
<evidence type="ECO:0000313" key="8">
    <source>
        <dbReference type="Proteomes" id="UP000236884"/>
    </source>
</evidence>
<dbReference type="AlphaFoldDB" id="A0A0S3PPG4"/>
<evidence type="ECO:0000256" key="4">
    <source>
        <dbReference type="ARBA" id="ARBA00023125"/>
    </source>
</evidence>
<dbReference type="Pfam" id="PF03466">
    <property type="entry name" value="LysR_substrate"/>
    <property type="match status" value="1"/>
</dbReference>
<comment type="function">
    <text evidence="1">NodD regulates the expression of the nodABCFE genes which encode other nodulation proteins. NodD is also a negative regulator of its own expression. Binds flavonoids as inducers.</text>
</comment>
<dbReference type="PROSITE" id="PS50931">
    <property type="entry name" value="HTH_LYSR"/>
    <property type="match status" value="1"/>
</dbReference>
<dbReference type="PRINTS" id="PR00039">
    <property type="entry name" value="HTHLYSR"/>
</dbReference>
<dbReference type="PANTHER" id="PTHR30346:SF0">
    <property type="entry name" value="HCA OPERON TRANSCRIPTIONAL ACTIVATOR HCAR"/>
    <property type="match status" value="1"/>
</dbReference>
<accession>A0A0S3PPG4</accession>
<dbReference type="InterPro" id="IPR000847">
    <property type="entry name" value="LysR_HTH_N"/>
</dbReference>
<keyword evidence="4" id="KW-0238">DNA-binding</keyword>
<dbReference type="InterPro" id="IPR005119">
    <property type="entry name" value="LysR_subst-bd"/>
</dbReference>
<evidence type="ECO:0000313" key="7">
    <source>
        <dbReference type="EMBL" id="BAT57842.1"/>
    </source>
</evidence>
<dbReference type="Gene3D" id="3.40.190.10">
    <property type="entry name" value="Periplasmic binding protein-like II"/>
    <property type="match status" value="2"/>
</dbReference>
<reference evidence="7 8" key="1">
    <citation type="submission" date="2015-08" db="EMBL/GenBank/DDBJ databases">
        <title>Investigation of the bacterial diversity of lava forest soil.</title>
        <authorList>
            <person name="Lee J.S."/>
        </authorList>
    </citation>
    <scope>NUCLEOTIDE SEQUENCE [LARGE SCALE GENOMIC DNA]</scope>
    <source>
        <strain evidence="7 8">GJW-30</strain>
    </source>
</reference>
<dbReference type="EMBL" id="AP014946">
    <property type="protein sequence ID" value="BAT57842.1"/>
    <property type="molecule type" value="Genomic_DNA"/>
</dbReference>
<name>A0A0S3PPG4_9BRAD</name>
<dbReference type="RefSeq" id="WP_096350921.1">
    <property type="nucleotide sequence ID" value="NZ_JAASRT010000001.1"/>
</dbReference>
<dbReference type="InterPro" id="IPR036390">
    <property type="entry name" value="WH_DNA-bd_sf"/>
</dbReference>
<dbReference type="KEGG" id="vgo:GJW-30_1_00352"/>
<dbReference type="GO" id="GO:0003700">
    <property type="term" value="F:DNA-binding transcription factor activity"/>
    <property type="evidence" value="ECO:0007669"/>
    <property type="project" value="InterPro"/>
</dbReference>
<dbReference type="SUPFAM" id="SSF46785">
    <property type="entry name" value="Winged helix' DNA-binding domain"/>
    <property type="match status" value="1"/>
</dbReference>
<keyword evidence="3" id="KW-0805">Transcription regulation</keyword>
<feature type="domain" description="HTH lysR-type" evidence="6">
    <location>
        <begin position="1"/>
        <end position="58"/>
    </location>
</feature>
<evidence type="ECO:0000259" key="6">
    <source>
        <dbReference type="PROSITE" id="PS50931"/>
    </source>
</evidence>
<organism evidence="7 8">
    <name type="scientific">Variibacter gotjawalensis</name>
    <dbReference type="NCBI Taxonomy" id="1333996"/>
    <lineage>
        <taxon>Bacteria</taxon>
        <taxon>Pseudomonadati</taxon>
        <taxon>Pseudomonadota</taxon>
        <taxon>Alphaproteobacteria</taxon>
        <taxon>Hyphomicrobiales</taxon>
        <taxon>Nitrobacteraceae</taxon>
        <taxon>Variibacter</taxon>
    </lineage>
</organism>
<comment type="similarity">
    <text evidence="2">Belongs to the LysR transcriptional regulatory family.</text>
</comment>
<dbReference type="GO" id="GO:0032993">
    <property type="term" value="C:protein-DNA complex"/>
    <property type="evidence" value="ECO:0007669"/>
    <property type="project" value="TreeGrafter"/>
</dbReference>
<evidence type="ECO:0000256" key="5">
    <source>
        <dbReference type="ARBA" id="ARBA00023163"/>
    </source>
</evidence>
<keyword evidence="8" id="KW-1185">Reference proteome</keyword>
<dbReference type="CDD" id="cd08414">
    <property type="entry name" value="PBP2_LTTR_aromatics_like"/>
    <property type="match status" value="1"/>
</dbReference>
<dbReference type="Proteomes" id="UP000236884">
    <property type="component" value="Chromosome"/>
</dbReference>
<keyword evidence="5" id="KW-0804">Transcription</keyword>
<dbReference type="InterPro" id="IPR036388">
    <property type="entry name" value="WH-like_DNA-bd_sf"/>
</dbReference>
<dbReference type="Pfam" id="PF00126">
    <property type="entry name" value="HTH_1"/>
    <property type="match status" value="1"/>
</dbReference>
<evidence type="ECO:0000256" key="1">
    <source>
        <dbReference type="ARBA" id="ARBA00003502"/>
    </source>
</evidence>